<gene>
    <name evidence="2" type="ORF">PAXRUDRAFT_825110</name>
</gene>
<protein>
    <recommendedName>
        <fullName evidence="4">MARVEL domain-containing protein</fullName>
    </recommendedName>
</protein>
<dbReference type="EMBL" id="KN824944">
    <property type="protein sequence ID" value="KIK97265.1"/>
    <property type="molecule type" value="Genomic_DNA"/>
</dbReference>
<dbReference type="InParanoid" id="A0A0D0EBA2"/>
<keyword evidence="3" id="KW-1185">Reference proteome</keyword>
<dbReference type="STRING" id="930991.A0A0D0EBA2"/>
<evidence type="ECO:0008006" key="4">
    <source>
        <dbReference type="Google" id="ProtNLM"/>
    </source>
</evidence>
<accession>A0A0D0EBA2</accession>
<dbReference type="AlphaFoldDB" id="A0A0D0EBA2"/>
<organism evidence="2 3">
    <name type="scientific">Paxillus rubicundulus Ve08.2h10</name>
    <dbReference type="NCBI Taxonomy" id="930991"/>
    <lineage>
        <taxon>Eukaryota</taxon>
        <taxon>Fungi</taxon>
        <taxon>Dikarya</taxon>
        <taxon>Basidiomycota</taxon>
        <taxon>Agaricomycotina</taxon>
        <taxon>Agaricomycetes</taxon>
        <taxon>Agaricomycetidae</taxon>
        <taxon>Boletales</taxon>
        <taxon>Paxilineae</taxon>
        <taxon>Paxillaceae</taxon>
        <taxon>Paxillus</taxon>
    </lineage>
</organism>
<name>A0A0D0EBA2_9AGAM</name>
<dbReference type="Proteomes" id="UP000054538">
    <property type="component" value="Unassembled WGS sequence"/>
</dbReference>
<feature type="transmembrane region" description="Helical" evidence="1">
    <location>
        <begin position="87"/>
        <end position="112"/>
    </location>
</feature>
<sequence>MAFDNHMRRGHPIVFGLLVFFSVIELAISAFLTAQFNQHLNYFNTAERDRTSFILFTSIWTTALSALYMFSFFAMPSSVLNSVASHIAFLLPTWIFWTAGAASITSVLGGGLNCSNQTVFVYCGQLNALEGFAWVIWVLVTFAIMIVAIRAVVSARRGDGVGGPLIE</sequence>
<dbReference type="HOGENOM" id="CLU_109463_0_1_1"/>
<feature type="transmembrane region" description="Helical" evidence="1">
    <location>
        <begin position="53"/>
        <end position="75"/>
    </location>
</feature>
<feature type="transmembrane region" description="Helical" evidence="1">
    <location>
        <begin position="12"/>
        <end position="33"/>
    </location>
</feature>
<proteinExistence type="predicted"/>
<reference evidence="3" key="2">
    <citation type="submission" date="2015-01" db="EMBL/GenBank/DDBJ databases">
        <title>Evolutionary Origins and Diversification of the Mycorrhizal Mutualists.</title>
        <authorList>
            <consortium name="DOE Joint Genome Institute"/>
            <consortium name="Mycorrhizal Genomics Consortium"/>
            <person name="Kohler A."/>
            <person name="Kuo A."/>
            <person name="Nagy L.G."/>
            <person name="Floudas D."/>
            <person name="Copeland A."/>
            <person name="Barry K.W."/>
            <person name="Cichocki N."/>
            <person name="Veneault-Fourrey C."/>
            <person name="LaButti K."/>
            <person name="Lindquist E.A."/>
            <person name="Lipzen A."/>
            <person name="Lundell T."/>
            <person name="Morin E."/>
            <person name="Murat C."/>
            <person name="Riley R."/>
            <person name="Ohm R."/>
            <person name="Sun H."/>
            <person name="Tunlid A."/>
            <person name="Henrissat B."/>
            <person name="Grigoriev I.V."/>
            <person name="Hibbett D.S."/>
            <person name="Martin F."/>
        </authorList>
    </citation>
    <scope>NUCLEOTIDE SEQUENCE [LARGE SCALE GENOMIC DNA]</scope>
    <source>
        <strain evidence="3">Ve08.2h10</strain>
    </source>
</reference>
<keyword evidence="1" id="KW-1133">Transmembrane helix</keyword>
<evidence type="ECO:0000313" key="3">
    <source>
        <dbReference type="Proteomes" id="UP000054538"/>
    </source>
</evidence>
<reference evidence="2 3" key="1">
    <citation type="submission" date="2014-04" db="EMBL/GenBank/DDBJ databases">
        <authorList>
            <consortium name="DOE Joint Genome Institute"/>
            <person name="Kuo A."/>
            <person name="Kohler A."/>
            <person name="Jargeat P."/>
            <person name="Nagy L.G."/>
            <person name="Floudas D."/>
            <person name="Copeland A."/>
            <person name="Barry K.W."/>
            <person name="Cichocki N."/>
            <person name="Veneault-Fourrey C."/>
            <person name="LaButti K."/>
            <person name="Lindquist E.A."/>
            <person name="Lipzen A."/>
            <person name="Lundell T."/>
            <person name="Morin E."/>
            <person name="Murat C."/>
            <person name="Sun H."/>
            <person name="Tunlid A."/>
            <person name="Henrissat B."/>
            <person name="Grigoriev I.V."/>
            <person name="Hibbett D.S."/>
            <person name="Martin F."/>
            <person name="Nordberg H.P."/>
            <person name="Cantor M.N."/>
            <person name="Hua S.X."/>
        </authorList>
    </citation>
    <scope>NUCLEOTIDE SEQUENCE [LARGE SCALE GENOMIC DNA]</scope>
    <source>
        <strain evidence="2 3">Ve08.2h10</strain>
    </source>
</reference>
<feature type="transmembrane region" description="Helical" evidence="1">
    <location>
        <begin position="132"/>
        <end position="153"/>
    </location>
</feature>
<evidence type="ECO:0000256" key="1">
    <source>
        <dbReference type="SAM" id="Phobius"/>
    </source>
</evidence>
<evidence type="ECO:0000313" key="2">
    <source>
        <dbReference type="EMBL" id="KIK97265.1"/>
    </source>
</evidence>
<keyword evidence="1" id="KW-0812">Transmembrane</keyword>
<dbReference type="OrthoDB" id="2117453at2759"/>
<keyword evidence="1" id="KW-0472">Membrane</keyword>